<dbReference type="EMBL" id="KN410010">
    <property type="protein sequence ID" value="KHG18167.1"/>
    <property type="molecule type" value="Genomic_DNA"/>
</dbReference>
<gene>
    <name evidence="1" type="ORF">F383_23517</name>
</gene>
<name>A0A0B0NZU0_GOSAR</name>
<evidence type="ECO:0000313" key="1">
    <source>
        <dbReference type="EMBL" id="KHG18167.1"/>
    </source>
</evidence>
<sequence length="75" mass="8460">MSPKHHPRCRSEGSLVKRSIKMYLHLWTLPKNVKAVFYPIAASRTSEIRDHPSTPEISQCGYIISGDAPNCNCFS</sequence>
<dbReference type="Proteomes" id="UP000032142">
    <property type="component" value="Unassembled WGS sequence"/>
</dbReference>
<protein>
    <submittedName>
        <fullName evidence="1">Uncharacterized protein</fullName>
    </submittedName>
</protein>
<dbReference type="AlphaFoldDB" id="A0A0B0NZU0"/>
<accession>A0A0B0NZU0</accession>
<evidence type="ECO:0000313" key="2">
    <source>
        <dbReference type="Proteomes" id="UP000032142"/>
    </source>
</evidence>
<proteinExistence type="predicted"/>
<keyword evidence="2" id="KW-1185">Reference proteome</keyword>
<reference evidence="2" key="1">
    <citation type="submission" date="2014-09" db="EMBL/GenBank/DDBJ databases">
        <authorList>
            <person name="Mudge J."/>
            <person name="Ramaraj T."/>
            <person name="Lindquist I.E."/>
            <person name="Bharti A.K."/>
            <person name="Sundararajan A."/>
            <person name="Cameron C.T."/>
            <person name="Woodward J.E."/>
            <person name="May G.D."/>
            <person name="Brubaker C."/>
            <person name="Broadhvest J."/>
            <person name="Wilkins T.A."/>
        </authorList>
    </citation>
    <scope>NUCLEOTIDE SEQUENCE</scope>
    <source>
        <strain evidence="2">cv. AKA8401</strain>
    </source>
</reference>
<organism evidence="1 2">
    <name type="scientific">Gossypium arboreum</name>
    <name type="common">Tree cotton</name>
    <name type="synonym">Gossypium nanking</name>
    <dbReference type="NCBI Taxonomy" id="29729"/>
    <lineage>
        <taxon>Eukaryota</taxon>
        <taxon>Viridiplantae</taxon>
        <taxon>Streptophyta</taxon>
        <taxon>Embryophyta</taxon>
        <taxon>Tracheophyta</taxon>
        <taxon>Spermatophyta</taxon>
        <taxon>Magnoliopsida</taxon>
        <taxon>eudicotyledons</taxon>
        <taxon>Gunneridae</taxon>
        <taxon>Pentapetalae</taxon>
        <taxon>rosids</taxon>
        <taxon>malvids</taxon>
        <taxon>Malvales</taxon>
        <taxon>Malvaceae</taxon>
        <taxon>Malvoideae</taxon>
        <taxon>Gossypium</taxon>
    </lineage>
</organism>